<dbReference type="Gene3D" id="2.60.120.260">
    <property type="entry name" value="Galactose-binding domain-like"/>
    <property type="match status" value="1"/>
</dbReference>
<feature type="region of interest" description="Disordered" evidence="1">
    <location>
        <begin position="157"/>
        <end position="194"/>
    </location>
</feature>
<organism evidence="3 4">
    <name type="scientific">Agrocybe pediades</name>
    <dbReference type="NCBI Taxonomy" id="84607"/>
    <lineage>
        <taxon>Eukaryota</taxon>
        <taxon>Fungi</taxon>
        <taxon>Dikarya</taxon>
        <taxon>Basidiomycota</taxon>
        <taxon>Agaricomycotina</taxon>
        <taxon>Agaricomycetes</taxon>
        <taxon>Agaricomycetidae</taxon>
        <taxon>Agaricales</taxon>
        <taxon>Agaricineae</taxon>
        <taxon>Strophariaceae</taxon>
        <taxon>Agrocybe</taxon>
    </lineage>
</organism>
<name>A0A8H4QTN9_9AGAR</name>
<protein>
    <submittedName>
        <fullName evidence="3">Uncharacterized protein</fullName>
    </submittedName>
</protein>
<evidence type="ECO:0000256" key="1">
    <source>
        <dbReference type="SAM" id="MobiDB-lite"/>
    </source>
</evidence>
<evidence type="ECO:0000313" key="4">
    <source>
        <dbReference type="Proteomes" id="UP000521872"/>
    </source>
</evidence>
<sequence length="374" mass="38584">MGTIVDDRDPSITYNSNHWGFEENQNEVDGTSTFCNIVGGTATYHFSGPAIIRVFGTIQASNVASGRSTYSIDGGTPQAHVPLPQSNPQFNVKFFESSVPSGSHTLVITTLDGPNVFVYLDYIQVVSQPSPTTAPPPPPQQPDTSTVTLTATNVVTATLQSSSNTPAKLDGQSSSGSGTTTPHSGSSSIPTTLASGSLLGTSTHDLLQTSLRMVTITGSPLPASTSASSPAADTTSTPQVAATTHHVSLAMIIGPIIGALVIITILLVAGICYARAWRRRVLISKSDEAAAAAPSDLLPSDAGAVSTPPAPGALSRWIPGSASRQLTSVSPFVLSGEDHNAGEPPPYYAAPTAGKYDMMMKQNGSSTALLGSQY</sequence>
<comment type="caution">
    <text evidence="3">The sequence shown here is derived from an EMBL/GenBank/DDBJ whole genome shotgun (WGS) entry which is preliminary data.</text>
</comment>
<dbReference type="Proteomes" id="UP000521872">
    <property type="component" value="Unassembled WGS sequence"/>
</dbReference>
<proteinExistence type="predicted"/>
<reference evidence="3 4" key="1">
    <citation type="submission" date="2019-12" db="EMBL/GenBank/DDBJ databases">
        <authorList>
            <person name="Floudas D."/>
            <person name="Bentzer J."/>
            <person name="Ahren D."/>
            <person name="Johansson T."/>
            <person name="Persson P."/>
            <person name="Tunlid A."/>
        </authorList>
    </citation>
    <scope>NUCLEOTIDE SEQUENCE [LARGE SCALE GENOMIC DNA]</scope>
    <source>
        <strain evidence="3 4">CBS 102.39</strain>
    </source>
</reference>
<feature type="transmembrane region" description="Helical" evidence="2">
    <location>
        <begin position="249"/>
        <end position="274"/>
    </location>
</feature>
<evidence type="ECO:0000256" key="2">
    <source>
        <dbReference type="SAM" id="Phobius"/>
    </source>
</evidence>
<evidence type="ECO:0000313" key="3">
    <source>
        <dbReference type="EMBL" id="KAF4616988.1"/>
    </source>
</evidence>
<feature type="compositionally biased region" description="Low complexity" evidence="1">
    <location>
        <begin position="173"/>
        <end position="192"/>
    </location>
</feature>
<dbReference type="AlphaFoldDB" id="A0A8H4QTN9"/>
<accession>A0A8H4QTN9</accession>
<keyword evidence="2" id="KW-0472">Membrane</keyword>
<gene>
    <name evidence="3" type="ORF">D9613_008884</name>
</gene>
<keyword evidence="2" id="KW-1133">Transmembrane helix</keyword>
<keyword evidence="4" id="KW-1185">Reference proteome</keyword>
<dbReference type="EMBL" id="JAACJL010000031">
    <property type="protein sequence ID" value="KAF4616988.1"/>
    <property type="molecule type" value="Genomic_DNA"/>
</dbReference>
<keyword evidence="2" id="KW-0812">Transmembrane</keyword>